<dbReference type="Pfam" id="PF00801">
    <property type="entry name" value="PKD"/>
    <property type="match status" value="1"/>
</dbReference>
<dbReference type="PANTHER" id="PTHR46730:SF1">
    <property type="entry name" value="PLAT DOMAIN-CONTAINING PROTEIN"/>
    <property type="match status" value="1"/>
</dbReference>
<dbReference type="GO" id="GO:0005261">
    <property type="term" value="F:monoatomic cation channel activity"/>
    <property type="evidence" value="ECO:0007669"/>
    <property type="project" value="TreeGrafter"/>
</dbReference>
<dbReference type="InterPro" id="IPR022409">
    <property type="entry name" value="PKD/Chitinase_dom"/>
</dbReference>
<name>A0A9X0CMP2_9CNID</name>
<comment type="caution">
    <text evidence="7">The sequence shown here is derived from an EMBL/GenBank/DDBJ whole genome shotgun (WGS) entry which is preliminary data.</text>
</comment>
<evidence type="ECO:0000256" key="3">
    <source>
        <dbReference type="ARBA" id="ARBA00022737"/>
    </source>
</evidence>
<evidence type="ECO:0000313" key="8">
    <source>
        <dbReference type="Proteomes" id="UP001163046"/>
    </source>
</evidence>
<dbReference type="SMART" id="SM00209">
    <property type="entry name" value="TSP1"/>
    <property type="match status" value="3"/>
</dbReference>
<evidence type="ECO:0000256" key="4">
    <source>
        <dbReference type="ARBA" id="ARBA00022989"/>
    </source>
</evidence>
<dbReference type="GO" id="GO:0006816">
    <property type="term" value="P:calcium ion transport"/>
    <property type="evidence" value="ECO:0007669"/>
    <property type="project" value="TreeGrafter"/>
</dbReference>
<dbReference type="SMART" id="SM00089">
    <property type="entry name" value="PKD"/>
    <property type="match status" value="3"/>
</dbReference>
<evidence type="ECO:0000313" key="7">
    <source>
        <dbReference type="EMBL" id="KAJ7360505.1"/>
    </source>
</evidence>
<dbReference type="GO" id="GO:0005886">
    <property type="term" value="C:plasma membrane"/>
    <property type="evidence" value="ECO:0007669"/>
    <property type="project" value="TreeGrafter"/>
</dbReference>
<dbReference type="InterPro" id="IPR000884">
    <property type="entry name" value="TSP1_rpt"/>
</dbReference>
<dbReference type="Gene3D" id="2.20.100.10">
    <property type="entry name" value="Thrombospondin type-1 (TSP1) repeat"/>
    <property type="match status" value="1"/>
</dbReference>
<reference evidence="7" key="1">
    <citation type="submission" date="2023-01" db="EMBL/GenBank/DDBJ databases">
        <title>Genome assembly of the deep-sea coral Lophelia pertusa.</title>
        <authorList>
            <person name="Herrera S."/>
            <person name="Cordes E."/>
        </authorList>
    </citation>
    <scope>NUCLEOTIDE SEQUENCE</scope>
    <source>
        <strain evidence="7">USNM1676648</strain>
        <tissue evidence="7">Polyp</tissue>
    </source>
</reference>
<dbReference type="Proteomes" id="UP001163046">
    <property type="component" value="Unassembled WGS sequence"/>
</dbReference>
<dbReference type="CDD" id="cd22823">
    <property type="entry name" value="Gal_Rha_Lectin"/>
    <property type="match status" value="3"/>
</dbReference>
<dbReference type="OrthoDB" id="5322100at2759"/>
<dbReference type="Gene3D" id="2.60.120.740">
    <property type="match status" value="5"/>
</dbReference>
<gene>
    <name evidence="7" type="ORF">OS493_015607</name>
</gene>
<dbReference type="Pfam" id="PF02010">
    <property type="entry name" value="REJ"/>
    <property type="match status" value="1"/>
</dbReference>
<dbReference type="SUPFAM" id="SSF82895">
    <property type="entry name" value="TSP-1 type 1 repeat"/>
    <property type="match status" value="2"/>
</dbReference>
<keyword evidence="5" id="KW-0472">Membrane</keyword>
<dbReference type="SUPFAM" id="SSF49299">
    <property type="entry name" value="PKD domain"/>
    <property type="match status" value="3"/>
</dbReference>
<dbReference type="Pfam" id="PF02140">
    <property type="entry name" value="SUEL_Lectin"/>
    <property type="match status" value="2"/>
</dbReference>
<dbReference type="InterPro" id="IPR000922">
    <property type="entry name" value="Lectin_gal-bd_dom"/>
</dbReference>
<keyword evidence="3" id="KW-0677">Repeat</keyword>
<feature type="domain" description="SUEL-type lectin" evidence="6">
    <location>
        <begin position="365"/>
        <end position="455"/>
    </location>
</feature>
<dbReference type="InterPro" id="IPR000601">
    <property type="entry name" value="PKD_dom"/>
</dbReference>
<dbReference type="PANTHER" id="PTHR46730">
    <property type="entry name" value="POLYCYSTIN-1"/>
    <property type="match status" value="1"/>
</dbReference>
<feature type="domain" description="SUEL-type lectin" evidence="6">
    <location>
        <begin position="521"/>
        <end position="610"/>
    </location>
</feature>
<dbReference type="InterPro" id="IPR043159">
    <property type="entry name" value="Lectin_gal-bd_sf"/>
</dbReference>
<dbReference type="InterPro" id="IPR036383">
    <property type="entry name" value="TSP1_rpt_sf"/>
</dbReference>
<evidence type="ECO:0000256" key="2">
    <source>
        <dbReference type="ARBA" id="ARBA00022692"/>
    </source>
</evidence>
<feature type="domain" description="SUEL-type lectin" evidence="6">
    <location>
        <begin position="264"/>
        <end position="358"/>
    </location>
</feature>
<dbReference type="InterPro" id="IPR035986">
    <property type="entry name" value="PKD_dom_sf"/>
</dbReference>
<dbReference type="InterPro" id="IPR002859">
    <property type="entry name" value="PKD/REJ-like"/>
</dbReference>
<dbReference type="GO" id="GO:0030246">
    <property type="term" value="F:carbohydrate binding"/>
    <property type="evidence" value="ECO:0007669"/>
    <property type="project" value="InterPro"/>
</dbReference>
<dbReference type="PROSITE" id="PS50092">
    <property type="entry name" value="TSP1"/>
    <property type="match status" value="2"/>
</dbReference>
<protein>
    <recommendedName>
        <fullName evidence="6">SUEL-type lectin domain-containing protein</fullName>
    </recommendedName>
</protein>
<organism evidence="7 8">
    <name type="scientific">Desmophyllum pertusum</name>
    <dbReference type="NCBI Taxonomy" id="174260"/>
    <lineage>
        <taxon>Eukaryota</taxon>
        <taxon>Metazoa</taxon>
        <taxon>Cnidaria</taxon>
        <taxon>Anthozoa</taxon>
        <taxon>Hexacorallia</taxon>
        <taxon>Scleractinia</taxon>
        <taxon>Caryophylliina</taxon>
        <taxon>Caryophylliidae</taxon>
        <taxon>Desmophyllum</taxon>
    </lineage>
</organism>
<keyword evidence="2" id="KW-0812">Transmembrane</keyword>
<accession>A0A9X0CMP2</accession>
<evidence type="ECO:0000256" key="5">
    <source>
        <dbReference type="ARBA" id="ARBA00023136"/>
    </source>
</evidence>
<comment type="subcellular location">
    <subcellularLocation>
        <location evidence="1">Membrane</location>
        <topology evidence="1">Multi-pass membrane protein</topology>
    </subcellularLocation>
</comment>
<keyword evidence="4" id="KW-1133">Transmembrane helix</keyword>
<keyword evidence="8" id="KW-1185">Reference proteome</keyword>
<evidence type="ECO:0000256" key="1">
    <source>
        <dbReference type="ARBA" id="ARBA00004141"/>
    </source>
</evidence>
<sequence length="1961" mass="219070">MTLCIFFTHAASFAKVCPTELATITCYNDSKIFIESVLYGRADNVTCLAPNQTIPSCKKSIDLSWRVTPYCQGLTYCVINGTYDVQEKPPCDGNNTNYFNIAYSCKTTSSLDVKSISSNTSSSLLNSSISSVPKQNNSVKYEFYNITQVLNPKRVHPIKLYNCRGKAKCSFPVTRQRFGDPYEEKITSLRLAIKHSCQRALNGYLQWEGWSACPDVCGVRYHQVRRRVCLNPTTRQGGGDCSAEKSETRTNGCYNACLERNASACDFMTANLSCPIGTFINIDKVFYGREHESDIICNSTGPTNGSCLPSSDMAGHNSAKVYQRCQMRRNCTVMVSNDRFLDPCPGFRKHLKIEYTCSPVFERTFCDRDNALISCPPGMLLVFHNKPFYGQKNSSESCPATSPQTCVSDFKYDQMTKYCKSNYMCEIPRVSNAAFNTKPSCPDTSNYLLFYHSCQKPNAIYTAWAPWRSCETCGLTVRRRRFRECIDPGFPISPVMLACNYWNKTHEQHCHYRCRENNVSLNDGENTTIICPMYDTRKISASPDTYHTVIEIRSVFYGNDSSCQSNNGSKIDVMKRCQGRNQCYLEASTDMFNDSCPGVKKYLNVTYRCQSIYKMSQSERHTLTPRDLRCYDDMVIVTHEVSWLTDNNCGNTNALKIIQDLCDGRNSCYVNHSKALLGGDGCSYPLTLKMYYSCQTAYGGLDTEWSPWSNCTECGHTPVKRRVKTCFSPVTQTSGAHCPLIQQIASCNYPCPVDGLSFINNDFSVVFGQNLSILWKMNMGTNSSVIIDWGDNSGNETLSQNIMANASTPFSLTNEHNYTSEGDYEVKLYGFNYFSNQTVSKMAYVQVKLSGLNFTANTALTTNTSSRFNISLDVISLSAPNVSFLFGDGSIFSSTSFETNYSYSQAGLFNTKAIASNKVSMLTSTRLQVIVQDSVEGFKVDRNVYLVAVGVNARFLFSIAQGTNVSVNASFEDCEVPFLSSWLSGPNHLDSLLTCVFDTVKTCTGLFYASNAVSQANSSALIISEVAIQGFNVTIKCQSRYPSCFQHDRILFHLNLTNGTRPKFTFNMGDGHMITSKNKTFDYSFAINGNFDINITAYNNVSSKSIIRKMKIIELAPMIGAHLTCNKTVGLSDLTVCNFGVQQGTAFQCWLDLGAKEQSNKFFVYFNLTSSISYNYTSYGAYTVKFLCNNTINSSRAEFITKVVPRTLEISISNNGPVMVTNVLTLTLSASDTGYPSCFALDLGNNHRVVFGSSNCTSHCEDGVCTVLPSFAYPSVQYNYTYSTAEVYNLTWSGQNDFNFMSVHTLVVITELPCLAPQVILQNIASNPFTPTGISRSKEVILRSRYQIDCQTATGATLQWKIFKNETDQGFVLQTTKTTVTSDLILLSNELEYGLYCIKLTLTLRDAYDITGTTEGYLKVTKSELIVDIQEGSANKRIYSEPVIINATDSVDPDALRKSGLEFKWYCYNITDRFADFSTSPTSKVPLSTLQDVLVETPLPDGCFNQNGTLPMNSSQITLPQQKTIKNGIYVIKLVLTAGNREATKATVIQMTDEEICNFHIRCKVNCKHLVITTDILSVRSLSGVCSKANSTSSFSWELFYRKVNETGQMKWTKVNDLENMTLSNTSSNNLVLKPNVLEPEMSYVMRLRHRSFAAGDAGLTEYSFTTSRPPYGGNCSVGPSVGKAYDTEFTFGCSGWQTEHLPLLYLFSYYDPYTELKPTIFRGEEEHFSVKLALGEPKDNDFHLKIFFSVIDSLGGRIDYQKLIKVLPRNFVKSDLEDLVLNDNSKLDFYLNIGDIDSVSELVSGVLSNLNYEATYPGNESSIHEMQDKVRYTVIEKISQIPISTLTDVNQVSTMMAAAAEAKEQVNSSAQQIATDKISSMITLLVNKSQEDVGVSVVREGAVNLVSAVFNILMAASYNADFRRKDITKDVDQKRCVSLFMKLILPWIPNKSDGDFRRKF</sequence>
<evidence type="ECO:0000259" key="6">
    <source>
        <dbReference type="PROSITE" id="PS50228"/>
    </source>
</evidence>
<dbReference type="EMBL" id="MU827309">
    <property type="protein sequence ID" value="KAJ7360505.1"/>
    <property type="molecule type" value="Genomic_DNA"/>
</dbReference>
<dbReference type="PROSITE" id="PS50228">
    <property type="entry name" value="SUEL_LECTIN"/>
    <property type="match status" value="3"/>
</dbReference>
<proteinExistence type="predicted"/>